<name>A0A9P4NJ74_9PEZI</name>
<reference evidence="4" key="1">
    <citation type="journal article" date="2020" name="Stud. Mycol.">
        <title>101 Dothideomycetes genomes: a test case for predicting lifestyles and emergence of pathogens.</title>
        <authorList>
            <person name="Haridas S."/>
            <person name="Albert R."/>
            <person name="Binder M."/>
            <person name="Bloem J."/>
            <person name="Labutti K."/>
            <person name="Salamov A."/>
            <person name="Andreopoulos B."/>
            <person name="Baker S."/>
            <person name="Barry K."/>
            <person name="Bills G."/>
            <person name="Bluhm B."/>
            <person name="Cannon C."/>
            <person name="Castanera R."/>
            <person name="Culley D."/>
            <person name="Daum C."/>
            <person name="Ezra D."/>
            <person name="Gonzalez J."/>
            <person name="Henrissat B."/>
            <person name="Kuo A."/>
            <person name="Liang C."/>
            <person name="Lipzen A."/>
            <person name="Lutzoni F."/>
            <person name="Magnuson J."/>
            <person name="Mondo S."/>
            <person name="Nolan M."/>
            <person name="Ohm R."/>
            <person name="Pangilinan J."/>
            <person name="Park H.-J."/>
            <person name="Ramirez L."/>
            <person name="Alfaro M."/>
            <person name="Sun H."/>
            <person name="Tritt A."/>
            <person name="Yoshinaga Y."/>
            <person name="Zwiers L.-H."/>
            <person name="Turgeon B."/>
            <person name="Goodwin S."/>
            <person name="Spatafora J."/>
            <person name="Crous P."/>
            <person name="Grigoriev I."/>
        </authorList>
    </citation>
    <scope>NUCLEOTIDE SEQUENCE</scope>
    <source>
        <strain evidence="4">CBS 130266</strain>
    </source>
</reference>
<dbReference type="PANTHER" id="PTHR31571:SF1">
    <property type="entry name" value="ALTERED INHERITANCE OF MITOCHONDRIA PROTEIN 6"/>
    <property type="match status" value="1"/>
</dbReference>
<protein>
    <recommendedName>
        <fullName evidence="2">Altered inheritance of mitochondria protein 6</fullName>
    </recommendedName>
</protein>
<keyword evidence="5" id="KW-1185">Reference proteome</keyword>
<comment type="similarity">
    <text evidence="1">Belongs to the AIM6 family.</text>
</comment>
<evidence type="ECO:0000256" key="1">
    <source>
        <dbReference type="ARBA" id="ARBA00008858"/>
    </source>
</evidence>
<dbReference type="OrthoDB" id="4153866at2759"/>
<dbReference type="SUPFAM" id="SSF51695">
    <property type="entry name" value="PLC-like phosphodiesterases"/>
    <property type="match status" value="1"/>
</dbReference>
<dbReference type="AlphaFoldDB" id="A0A9P4NJ74"/>
<dbReference type="GO" id="GO:0006629">
    <property type="term" value="P:lipid metabolic process"/>
    <property type="evidence" value="ECO:0007669"/>
    <property type="project" value="InterPro"/>
</dbReference>
<sequence length="326" mass="36315">MANTNRVWLALINTLLSRLAPAALGNGVETVVKNWRSSGDAQKIIPWPADFSRDVIPVQCHSHNDYWRKVPLFDALAAGCVSVEADIWNEQGSDELLVGHSKRALKAERTLRSLYLDPIMHILKATNNGTSANETVGVFETAPNTTLVLLLDFKTDGANTWPLVQTHLEPLREKEWLTRWDATTKSRRLGLVTVVATGKAPFDLVTSSTTKDIFFDAPLDNLDKTDQYTAENSYFASVSMGKAIGNVRHDLSVTQLVQVEKQISLAEQKALVSRYWDTPSWPMSTRNRVWQTLVDHGVGILNVDSLETATRWDWKICSVGGLRICG</sequence>
<evidence type="ECO:0000256" key="2">
    <source>
        <dbReference type="ARBA" id="ARBA00014286"/>
    </source>
</evidence>
<dbReference type="InterPro" id="IPR017946">
    <property type="entry name" value="PLC-like_Pdiesterase_TIM-brl"/>
</dbReference>
<comment type="caution">
    <text evidence="4">The sequence shown here is derived from an EMBL/GenBank/DDBJ whole genome shotgun (WGS) entry which is preliminary data.</text>
</comment>
<gene>
    <name evidence="4" type="ORF">EJ08DRAFT_595457</name>
</gene>
<organism evidence="4 5">
    <name type="scientific">Tothia fuscella</name>
    <dbReference type="NCBI Taxonomy" id="1048955"/>
    <lineage>
        <taxon>Eukaryota</taxon>
        <taxon>Fungi</taxon>
        <taxon>Dikarya</taxon>
        <taxon>Ascomycota</taxon>
        <taxon>Pezizomycotina</taxon>
        <taxon>Dothideomycetes</taxon>
        <taxon>Pleosporomycetidae</taxon>
        <taxon>Venturiales</taxon>
        <taxon>Cylindrosympodiaceae</taxon>
        <taxon>Tothia</taxon>
    </lineage>
</organism>
<dbReference type="GO" id="GO:0008081">
    <property type="term" value="F:phosphoric diester hydrolase activity"/>
    <property type="evidence" value="ECO:0007669"/>
    <property type="project" value="InterPro"/>
</dbReference>
<feature type="signal peptide" evidence="3">
    <location>
        <begin position="1"/>
        <end position="25"/>
    </location>
</feature>
<proteinExistence type="inferred from homology"/>
<evidence type="ECO:0000313" key="4">
    <source>
        <dbReference type="EMBL" id="KAF2423770.1"/>
    </source>
</evidence>
<feature type="chain" id="PRO_5040449341" description="Altered inheritance of mitochondria protein 6" evidence="3">
    <location>
        <begin position="26"/>
        <end position="326"/>
    </location>
</feature>
<dbReference type="EMBL" id="MU007077">
    <property type="protein sequence ID" value="KAF2423770.1"/>
    <property type="molecule type" value="Genomic_DNA"/>
</dbReference>
<evidence type="ECO:0000313" key="5">
    <source>
        <dbReference type="Proteomes" id="UP000800235"/>
    </source>
</evidence>
<dbReference type="PANTHER" id="PTHR31571">
    <property type="entry name" value="ALTERED INHERITANCE OF MITOCHONDRIA PROTEIN 6"/>
    <property type="match status" value="1"/>
</dbReference>
<accession>A0A9P4NJ74</accession>
<keyword evidence="3" id="KW-0732">Signal</keyword>
<dbReference type="Proteomes" id="UP000800235">
    <property type="component" value="Unassembled WGS sequence"/>
</dbReference>
<dbReference type="InterPro" id="IPR051236">
    <property type="entry name" value="HAT_RTT109-like"/>
</dbReference>
<evidence type="ECO:0000256" key="3">
    <source>
        <dbReference type="SAM" id="SignalP"/>
    </source>
</evidence>